<dbReference type="Pfam" id="PF00512">
    <property type="entry name" value="HisKA"/>
    <property type="match status" value="1"/>
</dbReference>
<dbReference type="SUPFAM" id="SSF55874">
    <property type="entry name" value="ATPase domain of HSP90 chaperone/DNA topoisomerase II/histidine kinase"/>
    <property type="match status" value="1"/>
</dbReference>
<dbReference type="InterPro" id="IPR052162">
    <property type="entry name" value="Sensor_kinase/Photoreceptor"/>
</dbReference>
<dbReference type="InterPro" id="IPR003594">
    <property type="entry name" value="HATPase_dom"/>
</dbReference>
<reference evidence="9 10" key="1">
    <citation type="journal article" date="2005" name="Genome Res.">
        <title>Living with two extremes: conclusions from the genome sequence of Natronomonas pharaonis.</title>
        <authorList>
            <person name="Falb M."/>
            <person name="Pfeiffer F."/>
            <person name="Palm P."/>
            <person name="Rodewald K."/>
            <person name="Hickmann V."/>
            <person name="Tittor J."/>
            <person name="Oesterhelt D."/>
        </authorList>
    </citation>
    <scope>NUCLEOTIDE SEQUENCE [LARGE SCALE GENOMIC DNA]</scope>
    <source>
        <strain evidence="10">ATCC 35678 / DSM 2160 / CIP 103997 / JCM 8858 / NBRC 14720 / NCIMB 2260 / Gabara</strain>
    </source>
</reference>
<dbReference type="CDD" id="cd00130">
    <property type="entry name" value="PAS"/>
    <property type="match status" value="2"/>
</dbReference>
<dbReference type="SUPFAM" id="SSF55785">
    <property type="entry name" value="PYP-like sensor domain (PAS domain)"/>
    <property type="match status" value="2"/>
</dbReference>
<dbReference type="PROSITE" id="PS50112">
    <property type="entry name" value="PAS"/>
    <property type="match status" value="2"/>
</dbReference>
<dbReference type="GO" id="GO:0000155">
    <property type="term" value="F:phosphorelay sensor kinase activity"/>
    <property type="evidence" value="ECO:0007669"/>
    <property type="project" value="InterPro"/>
</dbReference>
<dbReference type="CDD" id="cd00082">
    <property type="entry name" value="HisKA"/>
    <property type="match status" value="1"/>
</dbReference>
<dbReference type="Pfam" id="PF02518">
    <property type="entry name" value="HATPase_c"/>
    <property type="match status" value="1"/>
</dbReference>
<dbReference type="Gene3D" id="3.30.565.10">
    <property type="entry name" value="Histidine kinase-like ATPase, C-terminal domain"/>
    <property type="match status" value="1"/>
</dbReference>
<evidence type="ECO:0000256" key="1">
    <source>
        <dbReference type="ARBA" id="ARBA00000085"/>
    </source>
</evidence>
<dbReference type="GeneID" id="3700770"/>
<dbReference type="PROSITE" id="PS50109">
    <property type="entry name" value="HIS_KIN"/>
    <property type="match status" value="1"/>
</dbReference>
<dbReference type="InterPro" id="IPR005467">
    <property type="entry name" value="His_kinase_dom"/>
</dbReference>
<dbReference type="PRINTS" id="PR00344">
    <property type="entry name" value="BCTRLSENSOR"/>
</dbReference>
<dbReference type="SMART" id="SM00388">
    <property type="entry name" value="HisKA"/>
    <property type="match status" value="1"/>
</dbReference>
<dbReference type="EC" id="2.7.13.3" evidence="2"/>
<dbReference type="OrthoDB" id="106630at2157"/>
<dbReference type="PANTHER" id="PTHR43304">
    <property type="entry name" value="PHYTOCHROME-LIKE PROTEIN CPH1"/>
    <property type="match status" value="1"/>
</dbReference>
<keyword evidence="4 9" id="KW-0808">Transferase</keyword>
<dbReference type="Gene3D" id="1.10.287.130">
    <property type="match status" value="1"/>
</dbReference>
<dbReference type="InterPro" id="IPR003661">
    <property type="entry name" value="HisK_dim/P_dom"/>
</dbReference>
<feature type="domain" description="Histidine kinase" evidence="6">
    <location>
        <begin position="411"/>
        <end position="624"/>
    </location>
</feature>
<dbReference type="HOGENOM" id="CLU_000445_114_71_2"/>
<evidence type="ECO:0000313" key="9">
    <source>
        <dbReference type="EMBL" id="CAI48163.1"/>
    </source>
</evidence>
<proteinExistence type="predicted"/>
<dbReference type="InterPro" id="IPR036890">
    <property type="entry name" value="HATPase_C_sf"/>
</dbReference>
<feature type="domain" description="PAC" evidence="8">
    <location>
        <begin position="340"/>
        <end position="393"/>
    </location>
</feature>
<feature type="domain" description="PAS" evidence="7">
    <location>
        <begin position="266"/>
        <end position="337"/>
    </location>
</feature>
<sequence>MATREGIRLATVGITVPQETLEALSAHDIEVSTDTTADAAFSTATAADEMATDDFDCAIVSDSTVREWSTRVPCAGVDGCPVVVAVDDGNERLARDALDSFAAEFVRSETVHGDGDLLAHRVRTAISAATDVDAATHRDVEARRKRLRALFDKAPDAVVLHDADGAVLDVNERLVENLGYSRSELQSMSVADFEAGHDIESLRAFWSELDVGETGTLEGTHRRADGSTFPVEIWLNKLEIDGEVQFLAFARDITERKEHESALQRARDELRQIIDLVPDLLFVKDANGEYLLANETTADYYGLAPDEVVGRTDAEVLPDETEAEAFREQDRHVIDSGEPTHVDREELTTADGETRVLETTKIPFEVAGTDETAVLGYARDITERDTYERELDARRRELRESNERLQQFAYVVSHDLQEPLRMVSSYLDLLESEYSDDLDAEAREYIDFAVDGAERMSRMIDALLSYSRVETRGEEPAPVDAAAVFEEAHRDLKQRIEETNARIEADDLPTVLADRSQLGQLFRNLLSNAIEYAGDEPPVVDVAVERQNGEYVFAVADEGVGIHERDREDIFEVFQRGRNADRGSGTGIGLAICRRIVDRHGGDIWVDSTVGDGTTFYFTLPAPEGDAG</sequence>
<dbReference type="SMART" id="SM00091">
    <property type="entry name" value="PAS"/>
    <property type="match status" value="2"/>
</dbReference>
<evidence type="ECO:0000259" key="7">
    <source>
        <dbReference type="PROSITE" id="PS50112"/>
    </source>
</evidence>
<dbReference type="PANTHER" id="PTHR43304:SF1">
    <property type="entry name" value="PAC DOMAIN-CONTAINING PROTEIN"/>
    <property type="match status" value="1"/>
</dbReference>
<organism evidence="9 10">
    <name type="scientific">Natronomonas pharaonis (strain ATCC 35678 / DSM 2160 / CIP 103997 / JCM 8858 / NBRC 14720 / NCIMB 2260 / Gabara)</name>
    <name type="common">Halobacterium pharaonis</name>
    <dbReference type="NCBI Taxonomy" id="348780"/>
    <lineage>
        <taxon>Archaea</taxon>
        <taxon>Methanobacteriati</taxon>
        <taxon>Methanobacteriota</taxon>
        <taxon>Stenosarchaea group</taxon>
        <taxon>Halobacteria</taxon>
        <taxon>Halobacteriales</taxon>
        <taxon>Natronomonadaceae</taxon>
        <taxon>Natronomonas</taxon>
    </lineage>
</organism>
<dbReference type="AlphaFoldDB" id="A0A1U7ETE1"/>
<evidence type="ECO:0000259" key="8">
    <source>
        <dbReference type="PROSITE" id="PS50113"/>
    </source>
</evidence>
<keyword evidence="5 9" id="KW-0418">Kinase</keyword>
<keyword evidence="10" id="KW-1185">Reference proteome</keyword>
<gene>
    <name evidence="9" type="ordered locus">NP_0144A</name>
</gene>
<feature type="domain" description="PAS" evidence="7">
    <location>
        <begin position="143"/>
        <end position="185"/>
    </location>
</feature>
<feature type="domain" description="PAC" evidence="8">
    <location>
        <begin position="215"/>
        <end position="265"/>
    </location>
</feature>
<dbReference type="KEGG" id="nph:NP_0144A"/>
<evidence type="ECO:0000256" key="5">
    <source>
        <dbReference type="ARBA" id="ARBA00022777"/>
    </source>
</evidence>
<accession>A0A1U7ETE1</accession>
<evidence type="ECO:0000313" key="10">
    <source>
        <dbReference type="Proteomes" id="UP000002698"/>
    </source>
</evidence>
<dbReference type="EnsemblBacteria" id="CAI48163">
    <property type="protein sequence ID" value="CAI48163"/>
    <property type="gene ID" value="NP_0144A"/>
</dbReference>
<dbReference type="InterPro" id="IPR036097">
    <property type="entry name" value="HisK_dim/P_sf"/>
</dbReference>
<dbReference type="SMART" id="SM00387">
    <property type="entry name" value="HATPase_c"/>
    <property type="match status" value="1"/>
</dbReference>
<comment type="catalytic activity">
    <reaction evidence="1">
        <text>ATP + protein L-histidine = ADP + protein N-phospho-L-histidine.</text>
        <dbReference type="EC" id="2.7.13.3"/>
    </reaction>
</comment>
<evidence type="ECO:0000256" key="4">
    <source>
        <dbReference type="ARBA" id="ARBA00022679"/>
    </source>
</evidence>
<evidence type="ECO:0000256" key="3">
    <source>
        <dbReference type="ARBA" id="ARBA00022553"/>
    </source>
</evidence>
<evidence type="ECO:0000259" key="6">
    <source>
        <dbReference type="PROSITE" id="PS50109"/>
    </source>
</evidence>
<dbReference type="Proteomes" id="UP000002698">
    <property type="component" value="Chromosome"/>
</dbReference>
<dbReference type="STRING" id="348780.NP_0144A"/>
<dbReference type="RefSeq" id="WP_011321802.1">
    <property type="nucleotide sequence ID" value="NC_007426.1"/>
</dbReference>
<dbReference type="InterPro" id="IPR035965">
    <property type="entry name" value="PAS-like_dom_sf"/>
</dbReference>
<dbReference type="Pfam" id="PF13426">
    <property type="entry name" value="PAS_9"/>
    <property type="match status" value="1"/>
</dbReference>
<dbReference type="EMBL" id="CR936257">
    <property type="protein sequence ID" value="CAI48163.1"/>
    <property type="molecule type" value="Genomic_DNA"/>
</dbReference>
<dbReference type="SUPFAM" id="SSF47384">
    <property type="entry name" value="Homodimeric domain of signal transducing histidine kinase"/>
    <property type="match status" value="1"/>
</dbReference>
<dbReference type="NCBIfam" id="TIGR00229">
    <property type="entry name" value="sensory_box"/>
    <property type="match status" value="2"/>
</dbReference>
<dbReference type="eggNOG" id="arCOG02358">
    <property type="taxonomic scope" value="Archaea"/>
</dbReference>
<dbReference type="InterPro" id="IPR000700">
    <property type="entry name" value="PAS-assoc_C"/>
</dbReference>
<dbReference type="FunFam" id="3.30.565.10:FF:000006">
    <property type="entry name" value="Sensor histidine kinase WalK"/>
    <property type="match status" value="1"/>
</dbReference>
<dbReference type="InterPro" id="IPR000014">
    <property type="entry name" value="PAS"/>
</dbReference>
<dbReference type="InterPro" id="IPR013656">
    <property type="entry name" value="PAS_4"/>
</dbReference>
<keyword evidence="3" id="KW-0597">Phosphoprotein</keyword>
<evidence type="ECO:0000256" key="2">
    <source>
        <dbReference type="ARBA" id="ARBA00012438"/>
    </source>
</evidence>
<dbReference type="Gene3D" id="3.30.450.20">
    <property type="entry name" value="PAS domain"/>
    <property type="match status" value="2"/>
</dbReference>
<dbReference type="PROSITE" id="PS50113">
    <property type="entry name" value="PAC"/>
    <property type="match status" value="2"/>
</dbReference>
<name>A0A1U7ETE1_NATPD</name>
<dbReference type="Pfam" id="PF08448">
    <property type="entry name" value="PAS_4"/>
    <property type="match status" value="1"/>
</dbReference>
<protein>
    <recommendedName>
        <fullName evidence="2">histidine kinase</fullName>
        <ecNumber evidence="2">2.7.13.3</ecNumber>
    </recommendedName>
</protein>
<dbReference type="InterPro" id="IPR004358">
    <property type="entry name" value="Sig_transdc_His_kin-like_C"/>
</dbReference>